<dbReference type="Proteomes" id="UP001140293">
    <property type="component" value="Unassembled WGS sequence"/>
</dbReference>
<dbReference type="InterPro" id="IPR011009">
    <property type="entry name" value="Kinase-like_dom_sf"/>
</dbReference>
<organism evidence="1 2">
    <name type="scientific">[Mycobacterium] manitobense</name>
    <dbReference type="NCBI Taxonomy" id="190147"/>
    <lineage>
        <taxon>Bacteria</taxon>
        <taxon>Bacillati</taxon>
        <taxon>Actinomycetota</taxon>
        <taxon>Actinomycetes</taxon>
        <taxon>Mycobacteriales</taxon>
        <taxon>Mycobacteriaceae</taxon>
        <taxon>Mycolicibacterium</taxon>
    </lineage>
</organism>
<comment type="caution">
    <text evidence="1">The sequence shown here is derived from an EMBL/GenBank/DDBJ whole genome shotgun (WGS) entry which is preliminary data.</text>
</comment>
<sequence>MLTPDDIAARTARAVAAAAAAGRDLGIRFDEPRVLYDVFSVIVHLAPAPVVVRVPTVLPRSMAADPDRQAAQQRSELAVAGWLADRGHPVVPPSPLVAREPVRRDGFSMTFWKYLEEIPGAEPDWPRRCEATARLHAALRDCDAAELGFWTQFTGYIPEGLAELSRRPDLMAPADVARAQREWATIAPVFASRAAFEAEFPGVDVQPIHGDAPFYNMIATPSGEYWSDFELVTLGAVESDLALAGAEGVAAYDAAAARLGMRVLDSRVLALTEAAGRLAAVAALAMAPQLPMLADALRPTVDEWRSLN</sequence>
<evidence type="ECO:0000313" key="1">
    <source>
        <dbReference type="EMBL" id="MCV7172549.1"/>
    </source>
</evidence>
<protein>
    <submittedName>
        <fullName evidence="1">Aminoglycoside phosphotransferase family protein</fullName>
    </submittedName>
</protein>
<keyword evidence="2" id="KW-1185">Reference proteome</keyword>
<proteinExistence type="predicted"/>
<evidence type="ECO:0000313" key="2">
    <source>
        <dbReference type="Proteomes" id="UP001140293"/>
    </source>
</evidence>
<reference evidence="1" key="1">
    <citation type="submission" date="2020-07" db="EMBL/GenBank/DDBJ databases">
        <authorList>
            <person name="Pettersson B.M.F."/>
            <person name="Behra P.R.K."/>
            <person name="Ramesh M."/>
            <person name="Das S."/>
            <person name="Dasgupta S."/>
            <person name="Kirsebom L.A."/>
        </authorList>
    </citation>
    <scope>NUCLEOTIDE SEQUENCE</scope>
    <source>
        <strain evidence="1">DSM 44615</strain>
    </source>
</reference>
<dbReference type="EMBL" id="JACKSJ010000188">
    <property type="protein sequence ID" value="MCV7172549.1"/>
    <property type="molecule type" value="Genomic_DNA"/>
</dbReference>
<name>A0A9X2YSQ5_9MYCO</name>
<reference evidence="1" key="2">
    <citation type="journal article" date="2022" name="BMC Genomics">
        <title>Comparative genome analysis of mycobacteria focusing on tRNA and non-coding RNA.</title>
        <authorList>
            <person name="Behra P.R.K."/>
            <person name="Pettersson B.M.F."/>
            <person name="Ramesh M."/>
            <person name="Das S."/>
            <person name="Dasgupta S."/>
            <person name="Kirsebom L.A."/>
        </authorList>
    </citation>
    <scope>NUCLEOTIDE SEQUENCE</scope>
    <source>
        <strain evidence="1">DSM 44615</strain>
    </source>
</reference>
<dbReference type="SUPFAM" id="SSF56112">
    <property type="entry name" value="Protein kinase-like (PK-like)"/>
    <property type="match status" value="1"/>
</dbReference>
<accession>A0A9X2YSQ5</accession>
<gene>
    <name evidence="1" type="ORF">H7I41_21765</name>
</gene>
<dbReference type="RefSeq" id="WP_264014726.1">
    <property type="nucleotide sequence ID" value="NZ_JACKSJ010000188.1"/>
</dbReference>
<dbReference type="AlphaFoldDB" id="A0A9X2YSQ5"/>